<reference evidence="2" key="1">
    <citation type="journal article" date="2019" name="Int. J. Syst. Evol. Microbiol.">
        <title>The Global Catalogue of Microorganisms (GCM) 10K type strain sequencing project: providing services to taxonomists for standard genome sequencing and annotation.</title>
        <authorList>
            <consortium name="The Broad Institute Genomics Platform"/>
            <consortium name="The Broad Institute Genome Sequencing Center for Infectious Disease"/>
            <person name="Wu L."/>
            <person name="Ma J."/>
        </authorList>
    </citation>
    <scope>NUCLEOTIDE SEQUENCE [LARGE SCALE GENOMIC DNA]</scope>
    <source>
        <strain evidence="2">CCM 7756</strain>
    </source>
</reference>
<comment type="caution">
    <text evidence="1">The sequence shown here is derived from an EMBL/GenBank/DDBJ whole genome shotgun (WGS) entry which is preliminary data.</text>
</comment>
<accession>A0ABV7N689</accession>
<dbReference type="RefSeq" id="WP_380655600.1">
    <property type="nucleotide sequence ID" value="NZ_JBHRVQ010000001.1"/>
</dbReference>
<organism evidence="1 2">
    <name type="scientific">Salinicoccus sesuvii</name>
    <dbReference type="NCBI Taxonomy" id="868281"/>
    <lineage>
        <taxon>Bacteria</taxon>
        <taxon>Bacillati</taxon>
        <taxon>Bacillota</taxon>
        <taxon>Bacilli</taxon>
        <taxon>Bacillales</taxon>
        <taxon>Staphylococcaceae</taxon>
        <taxon>Salinicoccus</taxon>
    </lineage>
</organism>
<protein>
    <submittedName>
        <fullName evidence="1">Uncharacterized protein</fullName>
    </submittedName>
</protein>
<gene>
    <name evidence="1" type="ORF">ACFOEO_10960</name>
</gene>
<evidence type="ECO:0000313" key="1">
    <source>
        <dbReference type="EMBL" id="MFC3389095.1"/>
    </source>
</evidence>
<keyword evidence="2" id="KW-1185">Reference proteome</keyword>
<dbReference type="Proteomes" id="UP001595637">
    <property type="component" value="Unassembled WGS sequence"/>
</dbReference>
<evidence type="ECO:0000313" key="2">
    <source>
        <dbReference type="Proteomes" id="UP001595637"/>
    </source>
</evidence>
<name>A0ABV7N689_9STAP</name>
<dbReference type="EMBL" id="JBHRVQ010000001">
    <property type="protein sequence ID" value="MFC3389095.1"/>
    <property type="molecule type" value="Genomic_DNA"/>
</dbReference>
<proteinExistence type="predicted"/>
<sequence>MISGRAASIEGSSEAKRSIKSYACDRTQVDGRVGKNEFISGRVASFEGSDEAARGIESCVVIGHKEA</sequence>